<keyword evidence="5" id="KW-0812">Transmembrane</keyword>
<evidence type="ECO:0000259" key="18">
    <source>
        <dbReference type="Pfam" id="PF12949"/>
    </source>
</evidence>
<keyword evidence="11" id="KW-0539">Nucleus</keyword>
<evidence type="ECO:0000256" key="14">
    <source>
        <dbReference type="SAM" id="MobiDB-lite"/>
    </source>
</evidence>
<dbReference type="Pfam" id="PF02558">
    <property type="entry name" value="ApbA"/>
    <property type="match status" value="1"/>
</dbReference>
<keyword evidence="20" id="KW-1185">Reference proteome</keyword>
<dbReference type="GO" id="GO:0008677">
    <property type="term" value="F:2-dehydropantoate 2-reductase activity"/>
    <property type="evidence" value="ECO:0007669"/>
    <property type="project" value="InterPro"/>
</dbReference>
<dbReference type="Gene3D" id="1.10.1040.10">
    <property type="entry name" value="N-(1-d-carboxylethyl)-l-norvaline Dehydrogenase, domain 2"/>
    <property type="match status" value="1"/>
</dbReference>
<dbReference type="EMBL" id="KE747841">
    <property type="protein sequence ID" value="RMZ73692.1"/>
    <property type="molecule type" value="Genomic_DNA"/>
</dbReference>
<keyword evidence="6" id="KW-0521">NADP</keyword>
<dbReference type="SUPFAM" id="SSF48179">
    <property type="entry name" value="6-phosphogluconate dehydrogenase C-terminal domain-like"/>
    <property type="match status" value="1"/>
</dbReference>
<dbReference type="PANTHER" id="PTHR47808:SF2">
    <property type="entry name" value="LEM DOMAIN-CONTAINING PROTEIN 2"/>
    <property type="match status" value="1"/>
</dbReference>
<feature type="domain" description="HeH/LEM" evidence="18">
    <location>
        <begin position="17"/>
        <end position="50"/>
    </location>
</feature>
<dbReference type="SUPFAM" id="SSF51735">
    <property type="entry name" value="NAD(P)-binding Rossmann-fold domains"/>
    <property type="match status" value="1"/>
</dbReference>
<comment type="subcellular location">
    <subcellularLocation>
        <location evidence="1">Nucleus inner membrane</location>
    </subcellularLocation>
</comment>
<dbReference type="Gene3D" id="3.40.50.720">
    <property type="entry name" value="NAD(P)-binding Rossmann-like Domain"/>
    <property type="match status" value="1"/>
</dbReference>
<keyword evidence="9" id="KW-0560">Oxidoreductase</keyword>
<dbReference type="InterPro" id="IPR000552">
    <property type="entry name" value="Ribosomal_eL44"/>
</dbReference>
<dbReference type="InterPro" id="IPR013332">
    <property type="entry name" value="KPR_N"/>
</dbReference>
<keyword evidence="7 13" id="KW-0689">Ribosomal protein</keyword>
<feature type="compositionally biased region" description="Acidic residues" evidence="14">
    <location>
        <begin position="255"/>
        <end position="271"/>
    </location>
</feature>
<keyword evidence="8" id="KW-1133">Transmembrane helix</keyword>
<evidence type="ECO:0000256" key="5">
    <source>
        <dbReference type="ARBA" id="ARBA00022692"/>
    </source>
</evidence>
<protein>
    <submittedName>
        <fullName evidence="19">Inner nuclear membrane MAN1</fullName>
    </submittedName>
</protein>
<dbReference type="GO" id="GO:0006412">
    <property type="term" value="P:translation"/>
    <property type="evidence" value="ECO:0007669"/>
    <property type="project" value="InterPro"/>
</dbReference>
<dbReference type="FunFam" id="1.10.1040.10:FF:000017">
    <property type="entry name" value="2-dehydropantoate 2-reductase"/>
    <property type="match status" value="1"/>
</dbReference>
<evidence type="ECO:0000256" key="1">
    <source>
        <dbReference type="ARBA" id="ARBA00004540"/>
    </source>
</evidence>
<dbReference type="InterPro" id="IPR013328">
    <property type="entry name" value="6PGD_dom2"/>
</dbReference>
<feature type="region of interest" description="Disordered" evidence="14">
    <location>
        <begin position="64"/>
        <end position="271"/>
    </location>
</feature>
<comment type="similarity">
    <text evidence="2">Belongs to the ketopantoate reductase family.</text>
</comment>
<dbReference type="GO" id="GO:0005840">
    <property type="term" value="C:ribosome"/>
    <property type="evidence" value="ECO:0007669"/>
    <property type="project" value="UniProtKB-KW"/>
</dbReference>
<dbReference type="GO" id="GO:1990904">
    <property type="term" value="C:ribonucleoprotein complex"/>
    <property type="evidence" value="ECO:0007669"/>
    <property type="project" value="UniProtKB-KW"/>
</dbReference>
<evidence type="ECO:0000313" key="19">
    <source>
        <dbReference type="EMBL" id="RMZ73692.1"/>
    </source>
</evidence>
<dbReference type="CDD" id="cd12935">
    <property type="entry name" value="LEM_like"/>
    <property type="match status" value="1"/>
</dbReference>
<keyword evidence="4" id="KW-0597">Phosphoprotein</keyword>
<keyword evidence="10" id="KW-0472">Membrane</keyword>
<dbReference type="InterPro" id="IPR011015">
    <property type="entry name" value="LEM/LEM-like_dom_sf"/>
</dbReference>
<evidence type="ECO:0000313" key="20">
    <source>
        <dbReference type="Proteomes" id="UP000265663"/>
    </source>
</evidence>
<feature type="region of interest" description="Disordered" evidence="14">
    <location>
        <begin position="427"/>
        <end position="459"/>
    </location>
</feature>
<dbReference type="GO" id="GO:0015940">
    <property type="term" value="P:pantothenate biosynthetic process"/>
    <property type="evidence" value="ECO:0007669"/>
    <property type="project" value="InterPro"/>
</dbReference>
<dbReference type="AlphaFoldDB" id="A0A3M7MGY5"/>
<dbReference type="GO" id="GO:0003682">
    <property type="term" value="F:chromatin binding"/>
    <property type="evidence" value="ECO:0007669"/>
    <property type="project" value="InterPro"/>
</dbReference>
<evidence type="ECO:0000259" key="17">
    <source>
        <dbReference type="Pfam" id="PF09402"/>
    </source>
</evidence>
<dbReference type="Gene3D" id="1.10.720.40">
    <property type="match status" value="1"/>
</dbReference>
<dbReference type="Pfam" id="PF12949">
    <property type="entry name" value="HeH"/>
    <property type="match status" value="1"/>
</dbReference>
<dbReference type="InterPro" id="IPR053708">
    <property type="entry name" value="Ribosomal_LSU_eL42"/>
</dbReference>
<dbReference type="GO" id="GO:0034399">
    <property type="term" value="C:nuclear periphery"/>
    <property type="evidence" value="ECO:0007669"/>
    <property type="project" value="TreeGrafter"/>
</dbReference>
<dbReference type="PROSITE" id="PS01172">
    <property type="entry name" value="RIBOSOMAL_L44E"/>
    <property type="match status" value="1"/>
</dbReference>
<dbReference type="GO" id="GO:0003735">
    <property type="term" value="F:structural constituent of ribosome"/>
    <property type="evidence" value="ECO:0007669"/>
    <property type="project" value="InterPro"/>
</dbReference>
<evidence type="ECO:0000256" key="7">
    <source>
        <dbReference type="ARBA" id="ARBA00022980"/>
    </source>
</evidence>
<accession>A0A3M7MGY5</accession>
<feature type="domain" description="Ketopantoate reductase N-terminal" evidence="15">
    <location>
        <begin position="777"/>
        <end position="937"/>
    </location>
</feature>
<evidence type="ECO:0000256" key="6">
    <source>
        <dbReference type="ARBA" id="ARBA00022857"/>
    </source>
</evidence>
<evidence type="ECO:0000256" key="12">
    <source>
        <dbReference type="ARBA" id="ARBA00023274"/>
    </source>
</evidence>
<feature type="compositionally biased region" description="Basic and acidic residues" evidence="14">
    <location>
        <begin position="137"/>
        <end position="148"/>
    </location>
</feature>
<dbReference type="InterPro" id="IPR044780">
    <property type="entry name" value="Heh2/Src1"/>
</dbReference>
<dbReference type="InterPro" id="IPR018996">
    <property type="entry name" value="Man1/Src1-like_C"/>
</dbReference>
<dbReference type="GO" id="GO:0005637">
    <property type="term" value="C:nuclear inner membrane"/>
    <property type="evidence" value="ECO:0007669"/>
    <property type="project" value="UniProtKB-SubCell"/>
</dbReference>
<dbReference type="FunFam" id="3.10.450.80:FF:000001">
    <property type="entry name" value="60S ribosomal protein L44"/>
    <property type="match status" value="1"/>
</dbReference>
<dbReference type="InterPro" id="IPR041885">
    <property type="entry name" value="MAN1_winged_helix_dom"/>
</dbReference>
<proteinExistence type="inferred from homology"/>
<evidence type="ECO:0000256" key="9">
    <source>
        <dbReference type="ARBA" id="ARBA00023002"/>
    </source>
</evidence>
<dbReference type="InterPro" id="IPR008927">
    <property type="entry name" value="6-PGluconate_DH-like_C_sf"/>
</dbReference>
<dbReference type="InterPro" id="IPR003710">
    <property type="entry name" value="ApbA"/>
</dbReference>
<organism evidence="19 20">
    <name type="scientific">Pyrenophora seminiperda CCB06</name>
    <dbReference type="NCBI Taxonomy" id="1302712"/>
    <lineage>
        <taxon>Eukaryota</taxon>
        <taxon>Fungi</taxon>
        <taxon>Dikarya</taxon>
        <taxon>Ascomycota</taxon>
        <taxon>Pezizomycotina</taxon>
        <taxon>Dothideomycetes</taxon>
        <taxon>Pleosporomycetidae</taxon>
        <taxon>Pleosporales</taxon>
        <taxon>Pleosporineae</taxon>
        <taxon>Pleosporaceae</taxon>
        <taxon>Pyrenophora</taxon>
    </lineage>
</organism>
<dbReference type="InterPro" id="IPR013752">
    <property type="entry name" value="KPA_reductase"/>
</dbReference>
<feature type="compositionally biased region" description="Basic and acidic residues" evidence="14">
    <location>
        <begin position="160"/>
        <end position="174"/>
    </location>
</feature>
<dbReference type="Pfam" id="PF00935">
    <property type="entry name" value="Ribosomal_L44"/>
    <property type="match status" value="1"/>
</dbReference>
<dbReference type="Gene3D" id="1.10.10.1180">
    <property type="entry name" value="MAN1, winged-helix domain"/>
    <property type="match status" value="1"/>
</dbReference>
<comment type="similarity">
    <text evidence="3 13">Belongs to the eukaryotic ribosomal protein eL42 family.</text>
</comment>
<dbReference type="PANTHER" id="PTHR47808">
    <property type="entry name" value="INNER NUCLEAR MEMBRANE PROTEIN HEH2-RELATED"/>
    <property type="match status" value="1"/>
</dbReference>
<evidence type="ECO:0000256" key="13">
    <source>
        <dbReference type="RuleBase" id="RU000666"/>
    </source>
</evidence>
<dbReference type="InterPro" id="IPR011332">
    <property type="entry name" value="Ribosomal_zn-bd"/>
</dbReference>
<sequence>MADARGEYWYYEDGVDPNKITVPELRSILLRHGVTYPSSAKKAVLVGLFVDVVLPQKSKVQRAQAQTKRSTRGIVDVPSSSTSTAETDDTEEETLVAPTPAARRISRRTTRGTTEDADAPAPRAKTPSRAIPAKHSRALDPEVDERPAARRTRKSVPPAVKEHSPDPEAWHRNDAASPFTQENPFQKGASSPAVPDAVARDRRRRTTGYGHERRKSDAHRRKTYQPRSEQQDEGISVPTRRTFDVPDPRKKQKEEDEEEVVDAGEEFTPEEQLELVRERAKAGEVDILPPRRRRQQAKATGRIKAGAGTILLTAAAVFAGAWRQEKIQVGFCGVGRDATALAGVEIPSWAGQVLPQCEPCPPHAQCYRGLKIRCDPDFIEKDHPLSLGGLIPLPPTCEPDSEKTRKVNGIANRAVEVLRQRKAQYECGEPDAEGNSVESPEVSEKDLKQHMASQKSKSLTDQEFSELFDRAFPEVLMREEVVETTNGTTGERRLASTSLAKLSLVCSTRRYLRQSFERHLLKIIGVVLFVGLSLYSKYSYTHNRSMEARAAQLASSAYDRLQDQAALSFLEPGTEKGISMTQLRDDVLRTEFNASRRQRLWKRVQAKVERNSNIRAGVRTTASGDVARMWEWIGPVKRLEDGKRESGRFSLGMGSSPPTAPRVAQEVNVPKTRRTYCKGKDCKKHTQHKVTQYKAGKASLFAQGKRRYDRKQSGYGGQTKPVFHKRAKTTKKVVLRLECTACKTKAQLALKRCKHFELGGDKKTKGAALMADNKKTVLIVGGGAVGAIAAVNLEVGELATVTVVLRSNYNIVKDKGYTIKSCDHGSLNGWRPSVVRNTIPNLIEENIEPYDYVVLCTKNIPDVPPTAVDLITPALPKNSNKTTLLLLQNGLNIERPFLRPHPNVPIISGISMIGSAEISPGHIVQDEGDRLLVGAFPTSNINPAVPERKAEEFVEMYSKGGKTNCQYSPNVLHDRWKKLVFNACLNPICAITGLDDGRLRLADGALDGLVRPAMREIVAAAKAVCGVELAEDVVEETISVDPLESYLKPSMQQDLEKGNFIEFENLLGEPLKAGKNAGIAMPTLEVLYQLCKAIQWRTKEARGLVDVPKKDKL</sequence>
<evidence type="ECO:0000259" key="16">
    <source>
        <dbReference type="Pfam" id="PF08546"/>
    </source>
</evidence>
<dbReference type="Pfam" id="PF08546">
    <property type="entry name" value="ApbA_C"/>
    <property type="match status" value="1"/>
</dbReference>
<reference evidence="19 20" key="1">
    <citation type="journal article" date="2014" name="PLoS ONE">
        <title>De novo Genome Assembly of the Fungal Plant Pathogen Pyrenophora semeniperda.</title>
        <authorList>
            <person name="Soliai M.M."/>
            <person name="Meyer S.E."/>
            <person name="Udall J.A."/>
            <person name="Elzinga D.E."/>
            <person name="Hermansen R.A."/>
            <person name="Bodily P.M."/>
            <person name="Hart A.A."/>
            <person name="Coleman C.E."/>
        </authorList>
    </citation>
    <scope>NUCLEOTIDE SEQUENCE [LARGE SCALE GENOMIC DNA]</scope>
    <source>
        <strain evidence="19 20">CCB06</strain>
        <tissue evidence="19">Mycelium</tissue>
    </source>
</reference>
<feature type="compositionally biased region" description="Basic and acidic residues" evidence="14">
    <location>
        <begin position="241"/>
        <end position="254"/>
    </location>
</feature>
<dbReference type="InterPro" id="IPR036291">
    <property type="entry name" value="NAD(P)-bd_dom_sf"/>
</dbReference>
<dbReference type="GO" id="GO:0005783">
    <property type="term" value="C:endoplasmic reticulum"/>
    <property type="evidence" value="ECO:0007669"/>
    <property type="project" value="TreeGrafter"/>
</dbReference>
<name>A0A3M7MGY5_9PLEO</name>
<evidence type="ECO:0000259" key="15">
    <source>
        <dbReference type="Pfam" id="PF02558"/>
    </source>
</evidence>
<dbReference type="GO" id="GO:0071763">
    <property type="term" value="P:nuclear membrane organization"/>
    <property type="evidence" value="ECO:0007669"/>
    <property type="project" value="TreeGrafter"/>
</dbReference>
<dbReference type="Gene3D" id="3.10.450.80">
    <property type="match status" value="1"/>
</dbReference>
<evidence type="ECO:0000256" key="11">
    <source>
        <dbReference type="ARBA" id="ARBA00023242"/>
    </source>
</evidence>
<evidence type="ECO:0000256" key="2">
    <source>
        <dbReference type="ARBA" id="ARBA00007870"/>
    </source>
</evidence>
<evidence type="ECO:0000256" key="4">
    <source>
        <dbReference type="ARBA" id="ARBA00022553"/>
    </source>
</evidence>
<feature type="domain" description="Man1/Src1-like C-terminal" evidence="17">
    <location>
        <begin position="310"/>
        <end position="635"/>
    </location>
</feature>
<keyword evidence="12 13" id="KW-0687">Ribonucleoprotein</keyword>
<dbReference type="OrthoDB" id="2503928at2759"/>
<dbReference type="Proteomes" id="UP000265663">
    <property type="component" value="Unassembled WGS sequence"/>
</dbReference>
<dbReference type="SUPFAM" id="SSF57829">
    <property type="entry name" value="Zn-binding ribosomal proteins"/>
    <property type="match status" value="1"/>
</dbReference>
<evidence type="ECO:0000256" key="3">
    <source>
        <dbReference type="ARBA" id="ARBA00009364"/>
    </source>
</evidence>
<gene>
    <name evidence="19" type="ORF">GMOD_00009441</name>
</gene>
<dbReference type="Pfam" id="PF09402">
    <property type="entry name" value="MSC"/>
    <property type="match status" value="1"/>
</dbReference>
<evidence type="ECO:0000256" key="10">
    <source>
        <dbReference type="ARBA" id="ARBA00023136"/>
    </source>
</evidence>
<feature type="domain" description="Ketopantoate reductase C-terminal" evidence="16">
    <location>
        <begin position="970"/>
        <end position="1095"/>
    </location>
</feature>
<dbReference type="NCBIfam" id="TIGR00745">
    <property type="entry name" value="apbA_panE"/>
    <property type="match status" value="1"/>
</dbReference>
<evidence type="ECO:0000256" key="8">
    <source>
        <dbReference type="ARBA" id="ARBA00022989"/>
    </source>
</evidence>
<dbReference type="InterPro" id="IPR025856">
    <property type="entry name" value="HeH/LEM_domain"/>
</dbReference>